<keyword evidence="1" id="KW-0348">Hemagglutinin</keyword>
<evidence type="ECO:0000256" key="2">
    <source>
        <dbReference type="ARBA" id="ARBA00022734"/>
    </source>
</evidence>
<dbReference type="InterPro" id="IPR000922">
    <property type="entry name" value="Lectin_gal-bd_dom"/>
</dbReference>
<dbReference type="GO" id="GO:0030246">
    <property type="term" value="F:carbohydrate binding"/>
    <property type="evidence" value="ECO:0007669"/>
    <property type="project" value="UniProtKB-KW"/>
</dbReference>
<keyword evidence="3" id="KW-0677">Repeat</keyword>
<keyword evidence="8" id="KW-1185">Reference proteome</keyword>
<dbReference type="EMBL" id="SOYY01000097">
    <property type="protein sequence ID" value="KAA0701438.1"/>
    <property type="molecule type" value="Genomic_DNA"/>
</dbReference>
<proteinExistence type="predicted"/>
<protein>
    <submittedName>
        <fullName evidence="6">L-rhamnose-binding lectin CSL2</fullName>
    </submittedName>
</protein>
<evidence type="ECO:0000313" key="6">
    <source>
        <dbReference type="EMBL" id="KAA0701438.1"/>
    </source>
</evidence>
<dbReference type="AlphaFoldDB" id="A0A5A9MWP4"/>
<feature type="chain" id="PRO_5036365990" evidence="4">
    <location>
        <begin position="23"/>
        <end position="422"/>
    </location>
</feature>
<dbReference type="InterPro" id="IPR043159">
    <property type="entry name" value="Lectin_gal-bd_sf"/>
</dbReference>
<dbReference type="CDD" id="cd22836">
    <property type="entry name" value="Gal_Rha_Lectin_RBL_rpt2"/>
    <property type="match status" value="1"/>
</dbReference>
<evidence type="ECO:0000259" key="5">
    <source>
        <dbReference type="PROSITE" id="PS50228"/>
    </source>
</evidence>
<feature type="domain" description="SUEL-type lectin" evidence="5">
    <location>
        <begin position="238"/>
        <end position="328"/>
    </location>
</feature>
<keyword evidence="2 6" id="KW-0430">Lectin</keyword>
<feature type="signal peptide" evidence="4">
    <location>
        <begin position="1"/>
        <end position="22"/>
    </location>
</feature>
<organism evidence="6 8">
    <name type="scientific">Triplophysa tibetana</name>
    <dbReference type="NCBI Taxonomy" id="1572043"/>
    <lineage>
        <taxon>Eukaryota</taxon>
        <taxon>Metazoa</taxon>
        <taxon>Chordata</taxon>
        <taxon>Craniata</taxon>
        <taxon>Vertebrata</taxon>
        <taxon>Euteleostomi</taxon>
        <taxon>Actinopterygii</taxon>
        <taxon>Neopterygii</taxon>
        <taxon>Teleostei</taxon>
        <taxon>Ostariophysi</taxon>
        <taxon>Cypriniformes</taxon>
        <taxon>Nemacheilidae</taxon>
        <taxon>Triplophysa</taxon>
    </lineage>
</organism>
<evidence type="ECO:0000256" key="3">
    <source>
        <dbReference type="ARBA" id="ARBA00022737"/>
    </source>
</evidence>
<dbReference type="EMBL" id="SOYY01000020">
    <property type="protein sequence ID" value="KAA0707265.1"/>
    <property type="molecule type" value="Genomic_DNA"/>
</dbReference>
<comment type="caution">
    <text evidence="6">The sequence shown here is derived from an EMBL/GenBank/DDBJ whole genome shotgun (WGS) entry which is preliminary data.</text>
</comment>
<keyword evidence="4" id="KW-0732">Signal</keyword>
<evidence type="ECO:0000313" key="8">
    <source>
        <dbReference type="Proteomes" id="UP000324632"/>
    </source>
</evidence>
<evidence type="ECO:0000256" key="1">
    <source>
        <dbReference type="ARBA" id="ARBA00022546"/>
    </source>
</evidence>
<reference evidence="6 8" key="1">
    <citation type="journal article" date="2019" name="Mol. Ecol. Resour.">
        <title>Chromosome-level genome assembly of Triplophysa tibetana, a fish adapted to the harsh high-altitude environment of the Tibetan Plateau.</title>
        <authorList>
            <person name="Yang X."/>
            <person name="Liu H."/>
            <person name="Ma Z."/>
            <person name="Zou Y."/>
            <person name="Zou M."/>
            <person name="Mao Y."/>
            <person name="Li X."/>
            <person name="Wang H."/>
            <person name="Chen T."/>
            <person name="Wang W."/>
            <person name="Yang R."/>
        </authorList>
    </citation>
    <scope>NUCLEOTIDE SEQUENCE [LARGE SCALE GENOMIC DNA]</scope>
    <source>
        <strain evidence="6">TTIB1903HZAU</strain>
        <tissue evidence="6">Muscle</tissue>
    </source>
</reference>
<accession>A0A5A9MWP4</accession>
<dbReference type="PANTHER" id="PTHR46780">
    <property type="entry name" value="PROTEIN EVA-1"/>
    <property type="match status" value="1"/>
</dbReference>
<evidence type="ECO:0000256" key="4">
    <source>
        <dbReference type="SAM" id="SignalP"/>
    </source>
</evidence>
<evidence type="ECO:0000313" key="7">
    <source>
        <dbReference type="EMBL" id="KAA0707265.1"/>
    </source>
</evidence>
<feature type="domain" description="SUEL-type lectin" evidence="5">
    <location>
        <begin position="131"/>
        <end position="221"/>
    </location>
</feature>
<gene>
    <name evidence="7" type="ORF">E1301_Tti002586</name>
    <name evidence="6" type="ORF">E1301_Tti024073</name>
</gene>
<dbReference type="Proteomes" id="UP000324632">
    <property type="component" value="Chromosome 20"/>
</dbReference>
<feature type="domain" description="SUEL-type lectin" evidence="5">
    <location>
        <begin position="334"/>
        <end position="422"/>
    </location>
</feature>
<dbReference type="Gene3D" id="2.60.120.740">
    <property type="match status" value="4"/>
</dbReference>
<dbReference type="PROSITE" id="PS50228">
    <property type="entry name" value="SUEL_LECTIN"/>
    <property type="match status" value="4"/>
</dbReference>
<dbReference type="CDD" id="cd22823">
    <property type="entry name" value="Gal_Rha_Lectin"/>
    <property type="match status" value="1"/>
</dbReference>
<feature type="domain" description="SUEL-type lectin" evidence="5">
    <location>
        <begin position="27"/>
        <end position="117"/>
    </location>
</feature>
<name>A0A5A9MWP4_9TELE</name>
<sequence>MLHRELSFLTLVLILCQHGVKAVDLISCEGETASLSCARGTINVLSANYGRTDSSTCSTGRPANQLSNVQCTQSTSLSVVTTRCNGKQSCSIAVRNSVFNDPCVGTYKFLYVSYECNLPIPLSGTSTNLVTCESETARISCARGTINVLSANYGRTDGTTCSTGRPANQLSNVQCTQSTSLSVVTTQCDGKPACSISVNNAVFGDPCVGTYKYLIVSYKCILPSTPPPPSASLTNLFTCESETAPLSCAKGTIKVLSANYGRTDQTTCSTGKPANQLSNVLCRQSTSLSVLITQCDGKPDCSISVNNAVFGDPCVGTYKYLNVSYTCIQKSIIVCQDKSRTITCDGRRRLNIHFANFGRRDMVTCPNTDPTGMSSICISSETRTLQLRCDGKKSCHLYASDSNFIDRCPRIFKYLEVSYSCD</sequence>
<dbReference type="Pfam" id="PF02140">
    <property type="entry name" value="SUEL_Lectin"/>
    <property type="match status" value="4"/>
</dbReference>
<dbReference type="FunFam" id="2.60.120.740:FF:000003">
    <property type="entry name" value="Protein eva-1 homolog C"/>
    <property type="match status" value="3"/>
</dbReference>